<feature type="transmembrane region" description="Helical" evidence="1">
    <location>
        <begin position="12"/>
        <end position="28"/>
    </location>
</feature>
<dbReference type="InterPro" id="IPR012429">
    <property type="entry name" value="HGSNAT_cat"/>
</dbReference>
<organism evidence="3 4">
    <name type="scientific">Serinicoccus chungangensis</name>
    <dbReference type="NCBI Taxonomy" id="767452"/>
    <lineage>
        <taxon>Bacteria</taxon>
        <taxon>Bacillati</taxon>
        <taxon>Actinomycetota</taxon>
        <taxon>Actinomycetes</taxon>
        <taxon>Micrococcales</taxon>
        <taxon>Ornithinimicrobiaceae</taxon>
        <taxon>Serinicoccus</taxon>
    </lineage>
</organism>
<dbReference type="AlphaFoldDB" id="A0A0W8I676"/>
<feature type="transmembrane region" description="Helical" evidence="1">
    <location>
        <begin position="168"/>
        <end position="194"/>
    </location>
</feature>
<keyword evidence="1" id="KW-1133">Transmembrane helix</keyword>
<evidence type="ECO:0000313" key="3">
    <source>
        <dbReference type="EMBL" id="KUG53708.1"/>
    </source>
</evidence>
<accession>A0A0W8I676</accession>
<name>A0A0W8I676_9MICO</name>
<dbReference type="STRING" id="767452.AVL62_02780"/>
<feature type="transmembrane region" description="Helical" evidence="1">
    <location>
        <begin position="352"/>
        <end position="369"/>
    </location>
</feature>
<evidence type="ECO:0000259" key="2">
    <source>
        <dbReference type="Pfam" id="PF07786"/>
    </source>
</evidence>
<keyword evidence="1" id="KW-0812">Transmembrane</keyword>
<proteinExistence type="predicted"/>
<feature type="transmembrane region" description="Helical" evidence="1">
    <location>
        <begin position="206"/>
        <end position="230"/>
    </location>
</feature>
<feature type="transmembrane region" description="Helical" evidence="1">
    <location>
        <begin position="286"/>
        <end position="307"/>
    </location>
</feature>
<feature type="transmembrane region" description="Helical" evidence="1">
    <location>
        <begin position="102"/>
        <end position="119"/>
    </location>
</feature>
<dbReference type="EMBL" id="LQBL01000028">
    <property type="protein sequence ID" value="KUG53708.1"/>
    <property type="molecule type" value="Genomic_DNA"/>
</dbReference>
<feature type="domain" description="Heparan-alpha-glucosaminide N-acetyltransferase catalytic" evidence="2">
    <location>
        <begin position="6"/>
        <end position="209"/>
    </location>
</feature>
<dbReference type="Pfam" id="PF07786">
    <property type="entry name" value="HGSNAT_cat"/>
    <property type="match status" value="1"/>
</dbReference>
<dbReference type="RefSeq" id="WP_058891715.1">
    <property type="nucleotide sequence ID" value="NZ_LQBL01000028.1"/>
</dbReference>
<sequence>MTASRRLVGIDLARTLALLGMFAAHLAVQEGAGPGGVSWLFQLVAGRSSALFAVLAGVGIALAAPLEAVRADPRAYRRRLLVRSALIAGIGLVLGLPSSGIAVILAYYGVLFCCALPVLRWQARSLAWLALGWGLLSPVVSLLLRQALPEPTLVVPSLASLLVYPVQTVVELLVTGYYPVLTWATYLFAGLAVGRWVQARGGADRTVIGSLLVGGAAAAALSIGVSALLLSSPQVRSALLDSVGLDAGSWAVLDADRRTGFYGTHPEESAWWLGVWAPHSGSIVDLVHTTGTALLVLGGCLAVVRLTPALPWPVLAGAGRTTLTLYVAHVLILSTPLGDTGPLARDTTTGLLLHSLLALAAGGLIVATGRRGPLEAFLHQATHGPPARSPSTRS</sequence>
<evidence type="ECO:0000256" key="1">
    <source>
        <dbReference type="SAM" id="Phobius"/>
    </source>
</evidence>
<keyword evidence="1" id="KW-0472">Membrane</keyword>
<dbReference type="OrthoDB" id="4966979at2"/>
<keyword evidence="4" id="KW-1185">Reference proteome</keyword>
<evidence type="ECO:0000313" key="4">
    <source>
        <dbReference type="Proteomes" id="UP000054837"/>
    </source>
</evidence>
<gene>
    <name evidence="3" type="ORF">AVL62_02780</name>
</gene>
<feature type="transmembrane region" description="Helical" evidence="1">
    <location>
        <begin position="80"/>
        <end position="96"/>
    </location>
</feature>
<comment type="caution">
    <text evidence="3">The sequence shown here is derived from an EMBL/GenBank/DDBJ whole genome shotgun (WGS) entry which is preliminary data.</text>
</comment>
<dbReference type="Proteomes" id="UP000054837">
    <property type="component" value="Unassembled WGS sequence"/>
</dbReference>
<reference evidence="3 4" key="1">
    <citation type="submission" date="2015-12" db="EMBL/GenBank/DDBJ databases">
        <title>Serinicoccus chungangenesis strain CD08_5 genome sequencing and assembly.</title>
        <authorList>
            <person name="Chander A.M."/>
            <person name="Kaur G."/>
            <person name="Nair G.R."/>
            <person name="Dhawan D.K."/>
            <person name="Kochhar R.K."/>
            <person name="Mayilraj S."/>
            <person name="Bhadada S.K."/>
        </authorList>
    </citation>
    <scope>NUCLEOTIDE SEQUENCE [LARGE SCALE GENOMIC DNA]</scope>
    <source>
        <strain evidence="3 4">CD08_5</strain>
    </source>
</reference>
<protein>
    <recommendedName>
        <fullName evidence="2">Heparan-alpha-glucosaminide N-acetyltransferase catalytic domain-containing protein</fullName>
    </recommendedName>
</protein>
<feature type="transmembrane region" description="Helical" evidence="1">
    <location>
        <begin position="48"/>
        <end position="68"/>
    </location>
</feature>
<feature type="transmembrane region" description="Helical" evidence="1">
    <location>
        <begin position="314"/>
        <end position="332"/>
    </location>
</feature>
<feature type="transmembrane region" description="Helical" evidence="1">
    <location>
        <begin position="126"/>
        <end position="148"/>
    </location>
</feature>